<dbReference type="EMBL" id="LWDX02031052">
    <property type="protein sequence ID" value="OEL28022.1"/>
    <property type="molecule type" value="Genomic_DNA"/>
</dbReference>
<keyword evidence="2" id="KW-1185">Reference proteome</keyword>
<proteinExistence type="predicted"/>
<dbReference type="Proteomes" id="UP000095767">
    <property type="component" value="Unassembled WGS sequence"/>
</dbReference>
<gene>
    <name evidence="1" type="ORF">BAE44_0010959</name>
</gene>
<protein>
    <submittedName>
        <fullName evidence="1">Uncharacterized protein</fullName>
    </submittedName>
</protein>
<sequence length="23" mass="2851">LFQPRRVFRMFQSFLAREPLPKS</sequence>
<comment type="caution">
    <text evidence="1">The sequence shown here is derived from an EMBL/GenBank/DDBJ whole genome shotgun (WGS) entry which is preliminary data.</text>
</comment>
<evidence type="ECO:0000313" key="1">
    <source>
        <dbReference type="EMBL" id="OEL28022.1"/>
    </source>
</evidence>
<organism evidence="1 2">
    <name type="scientific">Dichanthelium oligosanthes</name>
    <dbReference type="NCBI Taxonomy" id="888268"/>
    <lineage>
        <taxon>Eukaryota</taxon>
        <taxon>Viridiplantae</taxon>
        <taxon>Streptophyta</taxon>
        <taxon>Embryophyta</taxon>
        <taxon>Tracheophyta</taxon>
        <taxon>Spermatophyta</taxon>
        <taxon>Magnoliopsida</taxon>
        <taxon>Liliopsida</taxon>
        <taxon>Poales</taxon>
        <taxon>Poaceae</taxon>
        <taxon>PACMAD clade</taxon>
        <taxon>Panicoideae</taxon>
        <taxon>Panicodae</taxon>
        <taxon>Paniceae</taxon>
        <taxon>Dichantheliinae</taxon>
        <taxon>Dichanthelium</taxon>
    </lineage>
</organism>
<feature type="non-terminal residue" evidence="1">
    <location>
        <position position="1"/>
    </location>
</feature>
<accession>A0A1E5VSF5</accession>
<evidence type="ECO:0000313" key="2">
    <source>
        <dbReference type="Proteomes" id="UP000095767"/>
    </source>
</evidence>
<reference evidence="1 2" key="1">
    <citation type="submission" date="2016-09" db="EMBL/GenBank/DDBJ databases">
        <title>The draft genome of Dichanthelium oligosanthes: A C3 panicoid grass species.</title>
        <authorList>
            <person name="Studer A.J."/>
            <person name="Schnable J.C."/>
            <person name="Brutnell T.P."/>
        </authorList>
    </citation>
    <scope>NUCLEOTIDE SEQUENCE [LARGE SCALE GENOMIC DNA]</scope>
    <source>
        <strain evidence="2">cv. Kellogg 1175</strain>
        <tissue evidence="1">Leaf</tissue>
    </source>
</reference>
<dbReference type="AlphaFoldDB" id="A0A1E5VSF5"/>
<name>A0A1E5VSF5_9POAL</name>